<dbReference type="Pfam" id="PF22725">
    <property type="entry name" value="GFO_IDH_MocA_C3"/>
    <property type="match status" value="1"/>
</dbReference>
<evidence type="ECO:0000256" key="1">
    <source>
        <dbReference type="SAM" id="MobiDB-lite"/>
    </source>
</evidence>
<proteinExistence type="predicted"/>
<dbReference type="InterPro" id="IPR000683">
    <property type="entry name" value="Gfo/Idh/MocA-like_OxRdtase_N"/>
</dbReference>
<keyword evidence="5" id="KW-1185">Reference proteome</keyword>
<feature type="region of interest" description="Disordered" evidence="1">
    <location>
        <begin position="446"/>
        <end position="471"/>
    </location>
</feature>
<dbReference type="SUPFAM" id="SSF51735">
    <property type="entry name" value="NAD(P)-binding Rossmann-fold domains"/>
    <property type="match status" value="1"/>
</dbReference>
<evidence type="ECO:0000313" key="4">
    <source>
        <dbReference type="EMBL" id="MDI6447739.1"/>
    </source>
</evidence>
<name>A0AAW6TVK3_9BACT</name>
<feature type="domain" description="Gfo/Idh/MocA-like oxidoreductase N-terminal" evidence="2">
    <location>
        <begin position="44"/>
        <end position="190"/>
    </location>
</feature>
<dbReference type="RefSeq" id="WP_349243151.1">
    <property type="nucleotide sequence ID" value="NZ_JASCXX010000002.1"/>
</dbReference>
<evidence type="ECO:0000313" key="5">
    <source>
        <dbReference type="Proteomes" id="UP001431776"/>
    </source>
</evidence>
<evidence type="ECO:0000259" key="2">
    <source>
        <dbReference type="Pfam" id="PF01408"/>
    </source>
</evidence>
<dbReference type="SUPFAM" id="SSF55347">
    <property type="entry name" value="Glyceraldehyde-3-phosphate dehydrogenase-like, C-terminal domain"/>
    <property type="match status" value="1"/>
</dbReference>
<dbReference type="InterPro" id="IPR006311">
    <property type="entry name" value="TAT_signal"/>
</dbReference>
<dbReference type="Gene3D" id="3.40.50.720">
    <property type="entry name" value="NAD(P)-binding Rossmann-like Domain"/>
    <property type="match status" value="1"/>
</dbReference>
<gene>
    <name evidence="4" type="ORF">QJ522_01690</name>
</gene>
<dbReference type="PANTHER" id="PTHR43818:SF5">
    <property type="entry name" value="OXIDOREDUCTASE FAMILY PROTEIN"/>
    <property type="match status" value="1"/>
</dbReference>
<dbReference type="Gene3D" id="3.30.360.10">
    <property type="entry name" value="Dihydrodipicolinate Reductase, domain 2"/>
    <property type="match status" value="1"/>
</dbReference>
<dbReference type="GO" id="GO:0000166">
    <property type="term" value="F:nucleotide binding"/>
    <property type="evidence" value="ECO:0007669"/>
    <property type="project" value="InterPro"/>
</dbReference>
<sequence>MKNTKAKHSSRRAFLKSSGQIVTASAMLGALSPRAYASDDSVIRVALVGCGGRGSGAAANAMAVKNGPVKLFAMADVFEERLQRSYNGLIEAASAPRTEGSADIWVMGYRADKIDVPPERRFVGLDAYKNAIDCLRPGDVVILTTPVAFRWVHFRYAIQKGINVFMEKPVTVDGPSTRKMLELAAESERKNLKVGVGLMCRHCKARWELYDRIQSGAIGDLLTLRTYRQHGPAGFTGPNRSDLSELLWQIRHYLGFMWASGGLFQDIIAHNVDECCWMKGAWPVKAQGSGGRCYRDGNVDQNFDHYDVECTFADGATLFIYVRAMAGCRGEFASYAHGTKGAAVISTHMHTPAKCRIYKSHDFARANLTWAFPQPEPNPYQLEWDHLIDAIRNDTPFNEAKRGAEASLVTAMARRAVHTGQVVTYDEMLNCEEEFAGDVDKLTADSPAPVRAGADGLYPAPQPGLLKDREY</sequence>
<dbReference type="PANTHER" id="PTHR43818">
    <property type="entry name" value="BCDNA.GH03377"/>
    <property type="match status" value="1"/>
</dbReference>
<accession>A0AAW6TVK3</accession>
<organism evidence="4 5">
    <name type="scientific">Anaerobaca lacustris</name>
    <dbReference type="NCBI Taxonomy" id="3044600"/>
    <lineage>
        <taxon>Bacteria</taxon>
        <taxon>Pseudomonadati</taxon>
        <taxon>Planctomycetota</taxon>
        <taxon>Phycisphaerae</taxon>
        <taxon>Sedimentisphaerales</taxon>
        <taxon>Anaerobacaceae</taxon>
        <taxon>Anaerobaca</taxon>
    </lineage>
</organism>
<dbReference type="PROSITE" id="PS51318">
    <property type="entry name" value="TAT"/>
    <property type="match status" value="1"/>
</dbReference>
<dbReference type="InterPro" id="IPR036291">
    <property type="entry name" value="NAD(P)-bd_dom_sf"/>
</dbReference>
<reference evidence="4" key="1">
    <citation type="submission" date="2023-05" db="EMBL/GenBank/DDBJ databases">
        <title>Anaerotaeda fermentans gen. nov., sp. nov., a novel anaerobic planctomycete of the new family within the order Sedimentisphaerales isolated from Taman Peninsula, Russia.</title>
        <authorList>
            <person name="Khomyakova M.A."/>
            <person name="Merkel A.Y."/>
            <person name="Slobodkin A.I."/>
        </authorList>
    </citation>
    <scope>NUCLEOTIDE SEQUENCE</scope>
    <source>
        <strain evidence="4">M17dextr</strain>
    </source>
</reference>
<dbReference type="Proteomes" id="UP001431776">
    <property type="component" value="Unassembled WGS sequence"/>
</dbReference>
<feature type="domain" description="GFO/IDH/MocA-like oxidoreductase" evidence="3">
    <location>
        <begin position="210"/>
        <end position="343"/>
    </location>
</feature>
<comment type="caution">
    <text evidence="4">The sequence shown here is derived from an EMBL/GenBank/DDBJ whole genome shotgun (WGS) entry which is preliminary data.</text>
</comment>
<dbReference type="EMBL" id="JASCXX010000002">
    <property type="protein sequence ID" value="MDI6447739.1"/>
    <property type="molecule type" value="Genomic_DNA"/>
</dbReference>
<dbReference type="Pfam" id="PF01408">
    <property type="entry name" value="GFO_IDH_MocA"/>
    <property type="match status" value="1"/>
</dbReference>
<protein>
    <submittedName>
        <fullName evidence="4">Gfo/Idh/MocA family oxidoreductase</fullName>
    </submittedName>
</protein>
<evidence type="ECO:0000259" key="3">
    <source>
        <dbReference type="Pfam" id="PF22725"/>
    </source>
</evidence>
<dbReference type="InterPro" id="IPR055170">
    <property type="entry name" value="GFO_IDH_MocA-like_dom"/>
</dbReference>
<dbReference type="AlphaFoldDB" id="A0AAW6TVK3"/>
<dbReference type="InterPro" id="IPR050463">
    <property type="entry name" value="Gfo/Idh/MocA_oxidrdct_glycsds"/>
</dbReference>